<sequence>MNKSSKNEELYPCGLQDKQWSWLKPDFSGKVLFLVFTSILLALMGSSARGELFLFAVMLWKNWDDFYFFYPRENNDSLAKVGDSFQSEKNSVNVSEASKILSQNSNNFLNKVLEDYCLQDVYIQVPMALLTSYLVFFVVGGYLQWYYYIKKRDKPEEWKCQPQRFLTRENERHEIYLGAVCLLVNGTFSGILSTYVKNGGTWSKVYFDVNKYGFPYFIVSTIVYFLLQDAASYYYHRMLHWPFFYRNFHKWHHRYHSPTAFSAVALHPVESVVFQFLLLLPIFFVPLHFVSVAGCFYYLYYYGLIDHSGIDMDSIWPWQPPVRFHDDHHKYFHCNFGFNTLLFDRFHGTLRRTDRKYGEGIFGGKGSPAGKKAKKA</sequence>
<proteinExistence type="predicted"/>
<dbReference type="Pfam" id="PF04116">
    <property type="entry name" value="FA_hydroxylase"/>
    <property type="match status" value="1"/>
</dbReference>
<evidence type="ECO:0000313" key="8">
    <source>
        <dbReference type="Proteomes" id="UP001642483"/>
    </source>
</evidence>
<feature type="transmembrane region" description="Helical" evidence="5">
    <location>
        <begin position="175"/>
        <end position="196"/>
    </location>
</feature>
<evidence type="ECO:0000256" key="5">
    <source>
        <dbReference type="SAM" id="Phobius"/>
    </source>
</evidence>
<dbReference type="EMBL" id="CAWYQH010000013">
    <property type="protein sequence ID" value="CAK8675264.1"/>
    <property type="molecule type" value="Genomic_DNA"/>
</dbReference>
<dbReference type="InterPro" id="IPR006694">
    <property type="entry name" value="Fatty_acid_hydroxylase"/>
</dbReference>
<protein>
    <recommendedName>
        <fullName evidence="6">Fatty acid hydroxylase domain-containing protein</fullName>
    </recommendedName>
</protein>
<feature type="transmembrane region" description="Helical" evidence="5">
    <location>
        <begin position="31"/>
        <end position="60"/>
    </location>
</feature>
<feature type="transmembrane region" description="Helical" evidence="5">
    <location>
        <begin position="283"/>
        <end position="302"/>
    </location>
</feature>
<accession>A0ABP0F6D0</accession>
<evidence type="ECO:0000256" key="1">
    <source>
        <dbReference type="ARBA" id="ARBA00004370"/>
    </source>
</evidence>
<feature type="transmembrane region" description="Helical" evidence="5">
    <location>
        <begin position="216"/>
        <end position="235"/>
    </location>
</feature>
<keyword evidence="4 5" id="KW-0472">Membrane</keyword>
<keyword evidence="3 5" id="KW-1133">Transmembrane helix</keyword>
<name>A0ABP0F6D0_CLALP</name>
<dbReference type="Proteomes" id="UP001642483">
    <property type="component" value="Unassembled WGS sequence"/>
</dbReference>
<keyword evidence="2 5" id="KW-0812">Transmembrane</keyword>
<gene>
    <name evidence="7" type="ORF">CVLEPA_LOCUS4858</name>
</gene>
<comment type="subcellular location">
    <subcellularLocation>
        <location evidence="1">Membrane</location>
    </subcellularLocation>
</comment>
<dbReference type="InterPro" id="IPR050307">
    <property type="entry name" value="Sterol_Desaturase_Related"/>
</dbReference>
<comment type="caution">
    <text evidence="7">The sequence shown here is derived from an EMBL/GenBank/DDBJ whole genome shotgun (WGS) entry which is preliminary data.</text>
</comment>
<reference evidence="7 8" key="1">
    <citation type="submission" date="2024-02" db="EMBL/GenBank/DDBJ databases">
        <authorList>
            <person name="Daric V."/>
            <person name="Darras S."/>
        </authorList>
    </citation>
    <scope>NUCLEOTIDE SEQUENCE [LARGE SCALE GENOMIC DNA]</scope>
</reference>
<evidence type="ECO:0000259" key="6">
    <source>
        <dbReference type="Pfam" id="PF04116"/>
    </source>
</evidence>
<organism evidence="7 8">
    <name type="scientific">Clavelina lepadiformis</name>
    <name type="common">Light-bulb sea squirt</name>
    <name type="synonym">Ascidia lepadiformis</name>
    <dbReference type="NCBI Taxonomy" id="159417"/>
    <lineage>
        <taxon>Eukaryota</taxon>
        <taxon>Metazoa</taxon>
        <taxon>Chordata</taxon>
        <taxon>Tunicata</taxon>
        <taxon>Ascidiacea</taxon>
        <taxon>Aplousobranchia</taxon>
        <taxon>Clavelinidae</taxon>
        <taxon>Clavelina</taxon>
    </lineage>
</organism>
<feature type="transmembrane region" description="Helical" evidence="5">
    <location>
        <begin position="128"/>
        <end position="149"/>
    </location>
</feature>
<feature type="domain" description="Fatty acid hydroxylase" evidence="6">
    <location>
        <begin position="222"/>
        <end position="349"/>
    </location>
</feature>
<evidence type="ECO:0000256" key="3">
    <source>
        <dbReference type="ARBA" id="ARBA00022989"/>
    </source>
</evidence>
<evidence type="ECO:0000256" key="4">
    <source>
        <dbReference type="ARBA" id="ARBA00023136"/>
    </source>
</evidence>
<evidence type="ECO:0000256" key="2">
    <source>
        <dbReference type="ARBA" id="ARBA00022692"/>
    </source>
</evidence>
<dbReference type="PANTHER" id="PTHR11863">
    <property type="entry name" value="STEROL DESATURASE"/>
    <property type="match status" value="1"/>
</dbReference>
<evidence type="ECO:0000313" key="7">
    <source>
        <dbReference type="EMBL" id="CAK8675264.1"/>
    </source>
</evidence>
<feature type="transmembrane region" description="Helical" evidence="5">
    <location>
        <begin position="255"/>
        <end position="277"/>
    </location>
</feature>
<keyword evidence="8" id="KW-1185">Reference proteome</keyword>